<reference evidence="11" key="1">
    <citation type="journal article" date="2019" name="Int. J. Syst. Evol. Microbiol.">
        <title>The Global Catalogue of Microorganisms (GCM) 10K type strain sequencing project: providing services to taxonomists for standard genome sequencing and annotation.</title>
        <authorList>
            <consortium name="The Broad Institute Genomics Platform"/>
            <consortium name="The Broad Institute Genome Sequencing Center for Infectious Disease"/>
            <person name="Wu L."/>
            <person name="Ma J."/>
        </authorList>
    </citation>
    <scope>NUCLEOTIDE SEQUENCE [LARGE SCALE GENOMIC DNA]</scope>
    <source>
        <strain evidence="11">CGMCC 1.10130</strain>
    </source>
</reference>
<keyword evidence="2" id="KW-0813">Transport</keyword>
<evidence type="ECO:0000256" key="3">
    <source>
        <dbReference type="ARBA" id="ARBA00022475"/>
    </source>
</evidence>
<dbReference type="InterPro" id="IPR018448">
    <property type="entry name" value="TatB"/>
</dbReference>
<gene>
    <name evidence="10" type="ORF">GCM10011369_04570</name>
</gene>
<evidence type="ECO:0000256" key="4">
    <source>
        <dbReference type="ARBA" id="ARBA00022692"/>
    </source>
</evidence>
<keyword evidence="3" id="KW-1003">Cell membrane</keyword>
<dbReference type="Proteomes" id="UP000619743">
    <property type="component" value="Unassembled WGS sequence"/>
</dbReference>
<dbReference type="GO" id="GO:0043953">
    <property type="term" value="P:protein transport by the Tat complex"/>
    <property type="evidence" value="ECO:0007669"/>
    <property type="project" value="InterPro"/>
</dbReference>
<evidence type="ECO:0000256" key="7">
    <source>
        <dbReference type="ARBA" id="ARBA00023010"/>
    </source>
</evidence>
<dbReference type="GO" id="GO:0016020">
    <property type="term" value="C:membrane"/>
    <property type="evidence" value="ECO:0007669"/>
    <property type="project" value="InterPro"/>
</dbReference>
<dbReference type="EMBL" id="BMDX01000002">
    <property type="protein sequence ID" value="GGA66121.1"/>
    <property type="molecule type" value="Genomic_DNA"/>
</dbReference>
<dbReference type="NCBIfam" id="TIGR01410">
    <property type="entry name" value="tatB"/>
    <property type="match status" value="1"/>
</dbReference>
<sequence length="82" mass="9153">MVDMGFWELALISIVGIIVVGPHRLPATIRSLLAQYRSAKQWLGDFVAKLEDELSLGEIAQQLPKQRLAKGPRVRKRVNGSD</sequence>
<dbReference type="Gene3D" id="1.20.5.3310">
    <property type="match status" value="1"/>
</dbReference>
<keyword evidence="5" id="KW-0653">Protein transport</keyword>
<comment type="caution">
    <text evidence="10">The sequence shown here is derived from an EMBL/GenBank/DDBJ whole genome shotgun (WGS) entry which is preliminary data.</text>
</comment>
<keyword evidence="6 9" id="KW-1133">Transmembrane helix</keyword>
<dbReference type="PRINTS" id="PR01506">
    <property type="entry name" value="TATBPROTEIN"/>
</dbReference>
<dbReference type="RefSeq" id="WP_087504554.1">
    <property type="nucleotide sequence ID" value="NZ_BMDX01000002.1"/>
</dbReference>
<name>A0A8J2U2E7_9GAMM</name>
<comment type="subcellular location">
    <subcellularLocation>
        <location evidence="1">Membrane</location>
        <topology evidence="1">Single-pass membrane protein</topology>
    </subcellularLocation>
</comment>
<evidence type="ECO:0000313" key="10">
    <source>
        <dbReference type="EMBL" id="GGA66121.1"/>
    </source>
</evidence>
<evidence type="ECO:0000256" key="2">
    <source>
        <dbReference type="ARBA" id="ARBA00022448"/>
    </source>
</evidence>
<evidence type="ECO:0000256" key="1">
    <source>
        <dbReference type="ARBA" id="ARBA00004167"/>
    </source>
</evidence>
<proteinExistence type="predicted"/>
<evidence type="ECO:0000256" key="5">
    <source>
        <dbReference type="ARBA" id="ARBA00022927"/>
    </source>
</evidence>
<feature type="transmembrane region" description="Helical" evidence="9">
    <location>
        <begin position="6"/>
        <end position="25"/>
    </location>
</feature>
<evidence type="ECO:0000256" key="8">
    <source>
        <dbReference type="ARBA" id="ARBA00023136"/>
    </source>
</evidence>
<protein>
    <recommendedName>
        <fullName evidence="12">Twin-arginine translocase subunit TatB</fullName>
    </recommendedName>
</protein>
<dbReference type="Pfam" id="PF02416">
    <property type="entry name" value="TatA_B_E"/>
    <property type="match status" value="1"/>
</dbReference>
<dbReference type="AlphaFoldDB" id="A0A8J2U2E7"/>
<evidence type="ECO:0000256" key="9">
    <source>
        <dbReference type="SAM" id="Phobius"/>
    </source>
</evidence>
<keyword evidence="11" id="KW-1185">Reference proteome</keyword>
<evidence type="ECO:0000313" key="11">
    <source>
        <dbReference type="Proteomes" id="UP000619743"/>
    </source>
</evidence>
<dbReference type="OrthoDB" id="9816005at2"/>
<evidence type="ECO:0008006" key="12">
    <source>
        <dbReference type="Google" id="ProtNLM"/>
    </source>
</evidence>
<evidence type="ECO:0000256" key="6">
    <source>
        <dbReference type="ARBA" id="ARBA00022989"/>
    </source>
</evidence>
<keyword evidence="4 9" id="KW-0812">Transmembrane</keyword>
<dbReference type="GO" id="GO:0008320">
    <property type="term" value="F:protein transmembrane transporter activity"/>
    <property type="evidence" value="ECO:0007669"/>
    <property type="project" value="InterPro"/>
</dbReference>
<organism evidence="10 11">
    <name type="scientific">Neiella marina</name>
    <dbReference type="NCBI Taxonomy" id="508461"/>
    <lineage>
        <taxon>Bacteria</taxon>
        <taxon>Pseudomonadati</taxon>
        <taxon>Pseudomonadota</taxon>
        <taxon>Gammaproteobacteria</taxon>
        <taxon>Alteromonadales</taxon>
        <taxon>Echinimonadaceae</taxon>
        <taxon>Neiella</taxon>
    </lineage>
</organism>
<dbReference type="InterPro" id="IPR003369">
    <property type="entry name" value="TatA/B/E"/>
</dbReference>
<accession>A0A8J2U2E7</accession>
<keyword evidence="7" id="KW-0811">Translocation</keyword>
<keyword evidence="8 9" id="KW-0472">Membrane</keyword>